<comment type="caution">
    <text evidence="10">The sequence shown here is derived from an EMBL/GenBank/DDBJ whole genome shotgun (WGS) entry which is preliminary data.</text>
</comment>
<dbReference type="GO" id="GO:0009416">
    <property type="term" value="P:response to light stimulus"/>
    <property type="evidence" value="ECO:0007669"/>
    <property type="project" value="TreeGrafter"/>
</dbReference>
<dbReference type="Pfam" id="PF04852">
    <property type="entry name" value="ALOG_dom"/>
    <property type="match status" value="1"/>
</dbReference>
<keyword evidence="3" id="KW-0217">Developmental protein</keyword>
<dbReference type="PANTHER" id="PTHR31165:SF115">
    <property type="entry name" value="PROTEIN LIGHT-DEPENDENT SHORT HYPOCOTYLS 4"/>
    <property type="match status" value="1"/>
</dbReference>
<evidence type="ECO:0000256" key="7">
    <source>
        <dbReference type="ARBA" id="ARBA00023242"/>
    </source>
</evidence>
<feature type="region of interest" description="Disordered" evidence="8">
    <location>
        <begin position="261"/>
        <end position="283"/>
    </location>
</feature>
<evidence type="ECO:0000313" key="10">
    <source>
        <dbReference type="EMBL" id="KAK2994059.1"/>
    </source>
</evidence>
<dbReference type="GO" id="GO:0009299">
    <property type="term" value="P:mRNA transcription"/>
    <property type="evidence" value="ECO:0007669"/>
    <property type="project" value="TreeGrafter"/>
</dbReference>
<feature type="compositionally biased region" description="Basic and acidic residues" evidence="8">
    <location>
        <begin position="267"/>
        <end position="279"/>
    </location>
</feature>
<sequence length="379" mass="40976">MENPRSMPTTLSRYENQCRDWNMFGQYLRNHRPSLSLARCSGAHVLEFLRYLNQFGHPSPPAKVHAHLPFRRPPFPPAPCPCPLCQAWGSLGALIGRLCAAFEENEGKLESNPFGVLPSDFTSAKSAIHSPKHGGSATRKRNSAHPITLLISAVRFKNPSDLGDGCRSNQMNLRKIRDSQSKARGINYEKKKRRPPYYSSDLSHEADWGVGVGELEGAVVVGEGVAVGVGDGDVLEVGGDGEGWELIGVDGDLGVFRFEEEEVNDDDSGRQEEQEDRGHYARGKGNWVFDTSRHFGKGGREGVGCLLWEGRCLIGLEGKPVVGGGGDAELGELVRVVLEGKPAVGGADLVGGAVAAKPQHLVLALLHCKMKMKPTGAPE</sequence>
<comment type="similarity">
    <text evidence="2">Belongs to the plant homeotic and developmental regulators ALOG protein family.</text>
</comment>
<protein>
    <recommendedName>
        <fullName evidence="9">ALOG domain-containing protein</fullName>
    </recommendedName>
</protein>
<name>A0AA88RY92_9ASTE</name>
<evidence type="ECO:0000256" key="3">
    <source>
        <dbReference type="ARBA" id="ARBA00022473"/>
    </source>
</evidence>
<evidence type="ECO:0000256" key="5">
    <source>
        <dbReference type="ARBA" id="ARBA00023125"/>
    </source>
</evidence>
<feature type="domain" description="ALOG" evidence="9">
    <location>
        <begin position="12"/>
        <end position="142"/>
    </location>
</feature>
<evidence type="ECO:0000256" key="8">
    <source>
        <dbReference type="SAM" id="MobiDB-lite"/>
    </source>
</evidence>
<keyword evidence="4" id="KW-0805">Transcription regulation</keyword>
<gene>
    <name evidence="10" type="ORF">RJ640_010688</name>
</gene>
<proteinExistence type="inferred from homology"/>
<dbReference type="PANTHER" id="PTHR31165">
    <property type="entry name" value="PROTEIN G1-LIKE2"/>
    <property type="match status" value="1"/>
</dbReference>
<dbReference type="AlphaFoldDB" id="A0AA88RY92"/>
<evidence type="ECO:0000313" key="11">
    <source>
        <dbReference type="Proteomes" id="UP001187471"/>
    </source>
</evidence>
<dbReference type="GO" id="GO:0005634">
    <property type="term" value="C:nucleus"/>
    <property type="evidence" value="ECO:0007669"/>
    <property type="project" value="UniProtKB-SubCell"/>
</dbReference>
<accession>A0AA88RY92</accession>
<dbReference type="GO" id="GO:0003677">
    <property type="term" value="F:DNA binding"/>
    <property type="evidence" value="ECO:0007669"/>
    <property type="project" value="UniProtKB-KW"/>
</dbReference>
<reference evidence="10" key="1">
    <citation type="submission" date="2022-12" db="EMBL/GenBank/DDBJ databases">
        <title>Draft genome assemblies for two species of Escallonia (Escalloniales).</title>
        <authorList>
            <person name="Chanderbali A."/>
            <person name="Dervinis C."/>
            <person name="Anghel I."/>
            <person name="Soltis D."/>
            <person name="Soltis P."/>
            <person name="Zapata F."/>
        </authorList>
    </citation>
    <scope>NUCLEOTIDE SEQUENCE</scope>
    <source>
        <strain evidence="10">UCBG92.1500</strain>
        <tissue evidence="10">Leaf</tissue>
    </source>
</reference>
<dbReference type="EMBL" id="JAVXUO010000244">
    <property type="protein sequence ID" value="KAK2994059.1"/>
    <property type="molecule type" value="Genomic_DNA"/>
</dbReference>
<evidence type="ECO:0000256" key="1">
    <source>
        <dbReference type="ARBA" id="ARBA00004123"/>
    </source>
</evidence>
<evidence type="ECO:0000259" key="9">
    <source>
        <dbReference type="PROSITE" id="PS51697"/>
    </source>
</evidence>
<dbReference type="PROSITE" id="PS51697">
    <property type="entry name" value="ALOG"/>
    <property type="match status" value="1"/>
</dbReference>
<evidence type="ECO:0000256" key="6">
    <source>
        <dbReference type="ARBA" id="ARBA00023163"/>
    </source>
</evidence>
<dbReference type="InterPro" id="IPR040222">
    <property type="entry name" value="ALOG"/>
</dbReference>
<organism evidence="10 11">
    <name type="scientific">Escallonia rubra</name>
    <dbReference type="NCBI Taxonomy" id="112253"/>
    <lineage>
        <taxon>Eukaryota</taxon>
        <taxon>Viridiplantae</taxon>
        <taxon>Streptophyta</taxon>
        <taxon>Embryophyta</taxon>
        <taxon>Tracheophyta</taxon>
        <taxon>Spermatophyta</taxon>
        <taxon>Magnoliopsida</taxon>
        <taxon>eudicotyledons</taxon>
        <taxon>Gunneridae</taxon>
        <taxon>Pentapetalae</taxon>
        <taxon>asterids</taxon>
        <taxon>campanulids</taxon>
        <taxon>Escalloniales</taxon>
        <taxon>Escalloniaceae</taxon>
        <taxon>Escallonia</taxon>
    </lineage>
</organism>
<keyword evidence="6" id="KW-0804">Transcription</keyword>
<dbReference type="Proteomes" id="UP001187471">
    <property type="component" value="Unassembled WGS sequence"/>
</dbReference>
<comment type="subcellular location">
    <subcellularLocation>
        <location evidence="1">Nucleus</location>
    </subcellularLocation>
</comment>
<keyword evidence="11" id="KW-1185">Reference proteome</keyword>
<evidence type="ECO:0000256" key="2">
    <source>
        <dbReference type="ARBA" id="ARBA00010308"/>
    </source>
</evidence>
<keyword evidence="5" id="KW-0238">DNA-binding</keyword>
<dbReference type="InterPro" id="IPR006936">
    <property type="entry name" value="ALOG_dom"/>
</dbReference>
<evidence type="ECO:0000256" key="4">
    <source>
        <dbReference type="ARBA" id="ARBA00023015"/>
    </source>
</evidence>
<keyword evidence="7" id="KW-0539">Nucleus</keyword>